<dbReference type="EMBL" id="VJZA01000087">
    <property type="protein sequence ID" value="TVT17100.1"/>
    <property type="molecule type" value="Genomic_DNA"/>
</dbReference>
<dbReference type="InterPro" id="IPR036271">
    <property type="entry name" value="Tet_transcr_reg_TetR-rel_C_sf"/>
</dbReference>
<evidence type="ECO:0000259" key="5">
    <source>
        <dbReference type="PROSITE" id="PS50977"/>
    </source>
</evidence>
<dbReference type="GO" id="GO:0003700">
    <property type="term" value="F:DNA-binding transcription factor activity"/>
    <property type="evidence" value="ECO:0007669"/>
    <property type="project" value="TreeGrafter"/>
</dbReference>
<dbReference type="SUPFAM" id="SSF46689">
    <property type="entry name" value="Homeodomain-like"/>
    <property type="match status" value="1"/>
</dbReference>
<dbReference type="PRINTS" id="PR00455">
    <property type="entry name" value="HTHTETR"/>
</dbReference>
<dbReference type="InterPro" id="IPR009057">
    <property type="entry name" value="Homeodomain-like_sf"/>
</dbReference>
<dbReference type="AlphaFoldDB" id="A0A557ZYM0"/>
<feature type="DNA-binding region" description="H-T-H motif" evidence="4">
    <location>
        <begin position="37"/>
        <end position="56"/>
    </location>
</feature>
<accession>A0A557ZYM0</accession>
<dbReference type="OrthoDB" id="3210235at2"/>
<dbReference type="Pfam" id="PF00440">
    <property type="entry name" value="TetR_N"/>
    <property type="match status" value="1"/>
</dbReference>
<feature type="domain" description="HTH tetR-type" evidence="5">
    <location>
        <begin position="14"/>
        <end position="74"/>
    </location>
</feature>
<evidence type="ECO:0000313" key="6">
    <source>
        <dbReference type="EMBL" id="TVT17100.1"/>
    </source>
</evidence>
<dbReference type="SUPFAM" id="SSF48498">
    <property type="entry name" value="Tetracyclin repressor-like, C-terminal domain"/>
    <property type="match status" value="1"/>
</dbReference>
<evidence type="ECO:0000256" key="1">
    <source>
        <dbReference type="ARBA" id="ARBA00023015"/>
    </source>
</evidence>
<dbReference type="PANTHER" id="PTHR30055">
    <property type="entry name" value="HTH-TYPE TRANSCRIPTIONAL REGULATOR RUTR"/>
    <property type="match status" value="1"/>
</dbReference>
<reference evidence="6 7" key="1">
    <citation type="submission" date="2019-07" db="EMBL/GenBank/DDBJ databases">
        <title>New species of Amycolatopsis and Streptomyces.</title>
        <authorList>
            <person name="Duangmal K."/>
            <person name="Teo W.F.A."/>
            <person name="Lipun K."/>
        </authorList>
    </citation>
    <scope>NUCLEOTIDE SEQUENCE [LARGE SCALE GENOMIC DNA]</scope>
    <source>
        <strain evidence="6 7">JCM 30562</strain>
    </source>
</reference>
<dbReference type="Proteomes" id="UP000318578">
    <property type="component" value="Unassembled WGS sequence"/>
</dbReference>
<protein>
    <submittedName>
        <fullName evidence="6">TetR/AcrR family transcriptional regulator</fullName>
    </submittedName>
</protein>
<comment type="caution">
    <text evidence="6">The sequence shown here is derived from an EMBL/GenBank/DDBJ whole genome shotgun (WGS) entry which is preliminary data.</text>
</comment>
<name>A0A557ZYM0_9PSEU</name>
<gene>
    <name evidence="6" type="ORF">FNH06_32815</name>
</gene>
<keyword evidence="7" id="KW-1185">Reference proteome</keyword>
<dbReference type="GO" id="GO:0000976">
    <property type="term" value="F:transcription cis-regulatory region binding"/>
    <property type="evidence" value="ECO:0007669"/>
    <property type="project" value="TreeGrafter"/>
</dbReference>
<organism evidence="6 7">
    <name type="scientific">Amycolatopsis acidiphila</name>
    <dbReference type="NCBI Taxonomy" id="715473"/>
    <lineage>
        <taxon>Bacteria</taxon>
        <taxon>Bacillati</taxon>
        <taxon>Actinomycetota</taxon>
        <taxon>Actinomycetes</taxon>
        <taxon>Pseudonocardiales</taxon>
        <taxon>Pseudonocardiaceae</taxon>
        <taxon>Amycolatopsis</taxon>
    </lineage>
</organism>
<dbReference type="InterPro" id="IPR041678">
    <property type="entry name" value="TetR_C_16"/>
</dbReference>
<keyword evidence="2 4" id="KW-0238">DNA-binding</keyword>
<dbReference type="Pfam" id="PF17920">
    <property type="entry name" value="TetR_C_16"/>
    <property type="match status" value="1"/>
</dbReference>
<keyword evidence="3" id="KW-0804">Transcription</keyword>
<evidence type="ECO:0000256" key="3">
    <source>
        <dbReference type="ARBA" id="ARBA00023163"/>
    </source>
</evidence>
<evidence type="ECO:0000256" key="2">
    <source>
        <dbReference type="ARBA" id="ARBA00023125"/>
    </source>
</evidence>
<dbReference type="PANTHER" id="PTHR30055:SF234">
    <property type="entry name" value="HTH-TYPE TRANSCRIPTIONAL REGULATOR BETI"/>
    <property type="match status" value="1"/>
</dbReference>
<dbReference type="RefSeq" id="WP_144643800.1">
    <property type="nucleotide sequence ID" value="NZ_BNAX01000002.1"/>
</dbReference>
<evidence type="ECO:0000256" key="4">
    <source>
        <dbReference type="PROSITE-ProRule" id="PRU00335"/>
    </source>
</evidence>
<evidence type="ECO:0000313" key="7">
    <source>
        <dbReference type="Proteomes" id="UP000318578"/>
    </source>
</evidence>
<keyword evidence="1" id="KW-0805">Transcription regulation</keyword>
<dbReference type="Gene3D" id="1.10.357.10">
    <property type="entry name" value="Tetracycline Repressor, domain 2"/>
    <property type="match status" value="1"/>
</dbReference>
<sequence>MTSADRARPARKAAATREAILRSAQAAFTRGGYDGVGVREIAEGAGVTAMLVNRYFGSKERLFAEAVEVTFATPTLLTDDATSLSRDVAKALTSSDGRSVNGFLLMLRSVSNPRAVEILRDAINRHFRRRLAALLPGERVEERAALFLSVIAGFQLMHNVVGDSALANAGERLERLFRVLTEADGQGVPE</sequence>
<dbReference type="InterPro" id="IPR001647">
    <property type="entry name" value="HTH_TetR"/>
</dbReference>
<dbReference type="InterPro" id="IPR050109">
    <property type="entry name" value="HTH-type_TetR-like_transc_reg"/>
</dbReference>
<dbReference type="PROSITE" id="PS50977">
    <property type="entry name" value="HTH_TETR_2"/>
    <property type="match status" value="1"/>
</dbReference>
<proteinExistence type="predicted"/>